<accession>A0A0A9A621</accession>
<reference evidence="1" key="1">
    <citation type="submission" date="2014-09" db="EMBL/GenBank/DDBJ databases">
        <authorList>
            <person name="Magalhaes I.L.F."/>
            <person name="Oliveira U."/>
            <person name="Santos F.R."/>
            <person name="Vidigal T.H.D.A."/>
            <person name="Brescovit A.D."/>
            <person name="Santos A.J."/>
        </authorList>
    </citation>
    <scope>NUCLEOTIDE SEQUENCE</scope>
    <source>
        <tissue evidence="1">Shoot tissue taken approximately 20 cm above the soil surface</tissue>
    </source>
</reference>
<organism evidence="1">
    <name type="scientific">Arundo donax</name>
    <name type="common">Giant reed</name>
    <name type="synonym">Donax arundinaceus</name>
    <dbReference type="NCBI Taxonomy" id="35708"/>
    <lineage>
        <taxon>Eukaryota</taxon>
        <taxon>Viridiplantae</taxon>
        <taxon>Streptophyta</taxon>
        <taxon>Embryophyta</taxon>
        <taxon>Tracheophyta</taxon>
        <taxon>Spermatophyta</taxon>
        <taxon>Magnoliopsida</taxon>
        <taxon>Liliopsida</taxon>
        <taxon>Poales</taxon>
        <taxon>Poaceae</taxon>
        <taxon>PACMAD clade</taxon>
        <taxon>Arundinoideae</taxon>
        <taxon>Arundineae</taxon>
        <taxon>Arundo</taxon>
    </lineage>
</organism>
<protein>
    <submittedName>
        <fullName evidence="1">Uncharacterized protein</fullName>
    </submittedName>
</protein>
<name>A0A0A9A621_ARUDO</name>
<sequence>MRKGGQLSYTSTLHLKPQM</sequence>
<dbReference type="EMBL" id="GBRH01253440">
    <property type="protein sequence ID" value="JAD44455.1"/>
    <property type="molecule type" value="Transcribed_RNA"/>
</dbReference>
<proteinExistence type="predicted"/>
<reference evidence="1" key="2">
    <citation type="journal article" date="2015" name="Data Brief">
        <title>Shoot transcriptome of the giant reed, Arundo donax.</title>
        <authorList>
            <person name="Barrero R.A."/>
            <person name="Guerrero F.D."/>
            <person name="Moolhuijzen P."/>
            <person name="Goolsby J.A."/>
            <person name="Tidwell J."/>
            <person name="Bellgard S.E."/>
            <person name="Bellgard M.I."/>
        </authorList>
    </citation>
    <scope>NUCLEOTIDE SEQUENCE</scope>
    <source>
        <tissue evidence="1">Shoot tissue taken approximately 20 cm above the soil surface</tissue>
    </source>
</reference>
<evidence type="ECO:0000313" key="1">
    <source>
        <dbReference type="EMBL" id="JAD44455.1"/>
    </source>
</evidence>
<dbReference type="AlphaFoldDB" id="A0A0A9A621"/>